<dbReference type="Gene3D" id="3.80.10.10">
    <property type="entry name" value="Ribonuclease Inhibitor"/>
    <property type="match status" value="1"/>
</dbReference>
<evidence type="ECO:0000313" key="6">
    <source>
        <dbReference type="Proteomes" id="UP000315295"/>
    </source>
</evidence>
<dbReference type="SUPFAM" id="SSF52058">
    <property type="entry name" value="L domain-like"/>
    <property type="match status" value="1"/>
</dbReference>
<dbReference type="PANTHER" id="PTHR23155:SF1052">
    <property type="entry name" value="DISEASE RESISTANCE PROTEIN RPM1"/>
    <property type="match status" value="1"/>
</dbReference>
<name>A0A540L4A6_MALBA</name>
<accession>A0A540L4A6</accession>
<evidence type="ECO:0000256" key="1">
    <source>
        <dbReference type="ARBA" id="ARBA00022737"/>
    </source>
</evidence>
<dbReference type="InterPro" id="IPR036388">
    <property type="entry name" value="WH-like_DNA-bd_sf"/>
</dbReference>
<dbReference type="EMBL" id="VIEB01000781">
    <property type="protein sequence ID" value="TQD81082.1"/>
    <property type="molecule type" value="Genomic_DNA"/>
</dbReference>
<evidence type="ECO:0008006" key="7">
    <source>
        <dbReference type="Google" id="ProtNLM"/>
    </source>
</evidence>
<keyword evidence="6" id="KW-1185">Reference proteome</keyword>
<organism evidence="5 6">
    <name type="scientific">Malus baccata</name>
    <name type="common">Siberian crab apple</name>
    <name type="synonym">Pyrus baccata</name>
    <dbReference type="NCBI Taxonomy" id="106549"/>
    <lineage>
        <taxon>Eukaryota</taxon>
        <taxon>Viridiplantae</taxon>
        <taxon>Streptophyta</taxon>
        <taxon>Embryophyta</taxon>
        <taxon>Tracheophyta</taxon>
        <taxon>Spermatophyta</taxon>
        <taxon>Magnoliopsida</taxon>
        <taxon>eudicotyledons</taxon>
        <taxon>Gunneridae</taxon>
        <taxon>Pentapetalae</taxon>
        <taxon>rosids</taxon>
        <taxon>fabids</taxon>
        <taxon>Rosales</taxon>
        <taxon>Rosaceae</taxon>
        <taxon>Amygdaloideae</taxon>
        <taxon>Maleae</taxon>
        <taxon>Malus</taxon>
    </lineage>
</organism>
<dbReference type="AlphaFoldDB" id="A0A540L4A6"/>
<dbReference type="Proteomes" id="UP000315295">
    <property type="component" value="Unassembled WGS sequence"/>
</dbReference>
<evidence type="ECO:0000259" key="3">
    <source>
        <dbReference type="Pfam" id="PF23559"/>
    </source>
</evidence>
<gene>
    <name evidence="5" type="ORF">C1H46_033353</name>
</gene>
<evidence type="ECO:0000259" key="4">
    <source>
        <dbReference type="Pfam" id="PF23598"/>
    </source>
</evidence>
<dbReference type="GO" id="GO:0098542">
    <property type="term" value="P:defense response to other organism"/>
    <property type="evidence" value="ECO:0007669"/>
    <property type="project" value="TreeGrafter"/>
</dbReference>
<dbReference type="Pfam" id="PF23598">
    <property type="entry name" value="LRR_14"/>
    <property type="match status" value="1"/>
</dbReference>
<sequence length="558" mass="62600">MLTEIVAEIEGLSGGPRGVIREGGVAGGVEEPAGGSAHGVIDVLGCRRCGGGGSGGSDGDEKHNGRRISGFHGSGWALRSEEMNLFCISQGAQNAAESGTRKHAKLSMVLFLPEAKLARDSRSEVGFIRDEIESIRSFLKDADAKAATKDDEMANDRFVKLKKGKTLEEVGEEYLTELIHRNLVQVSKVYIDGKARSCRVHDLLHEVLRRKGADSSFCHMLSEDESTFELVTRHLLIDSSPSEALGSITQSHIRSVFTFNQAEWPVSFLNTLSGNLKLVKVLDFTDAPLNYLPKFSLVYEIPAEIKRLVKLRHLLGYYHDYNIEFSLKSERGVKIDDGIGCLQALQKLYHVEANHGGINLQSTPKAKAAEKVGPKKLENPPEFIRIVYLKGRLEKLPSWIPKLQLLVKLKIFWSRLRDSPLKALQNLPYRLELGLLYKAYDGVELHFERGFQKLEVLQLRDLDGLNSLVIDNGAMPLLRELQIGPSPQLKEMPSSIHHLRNLTTLRFVNMLKEFQCDVDPKNGQHYWIVKHIRDVLFSYKFGTRCGIYETHNLRVSPN</sequence>
<keyword evidence="2" id="KW-0611">Plant defense</keyword>
<keyword evidence="1" id="KW-0677">Repeat</keyword>
<dbReference type="Pfam" id="PF23559">
    <property type="entry name" value="WHD_DRP"/>
    <property type="match status" value="1"/>
</dbReference>
<feature type="domain" description="Disease resistance R13L4/SHOC-2-like LRR" evidence="4">
    <location>
        <begin position="301"/>
        <end position="510"/>
    </location>
</feature>
<evidence type="ECO:0000313" key="5">
    <source>
        <dbReference type="EMBL" id="TQD81082.1"/>
    </source>
</evidence>
<comment type="caution">
    <text evidence="5">The sequence shown here is derived from an EMBL/GenBank/DDBJ whole genome shotgun (WGS) entry which is preliminary data.</text>
</comment>
<protein>
    <recommendedName>
        <fullName evidence="7">Rx N-terminal domain-containing protein</fullName>
    </recommendedName>
</protein>
<reference evidence="5 6" key="1">
    <citation type="journal article" date="2019" name="G3 (Bethesda)">
        <title>Sequencing of a Wild Apple (Malus baccata) Genome Unravels the Differences Between Cultivated and Wild Apple Species Regarding Disease Resistance and Cold Tolerance.</title>
        <authorList>
            <person name="Chen X."/>
        </authorList>
    </citation>
    <scope>NUCLEOTIDE SEQUENCE [LARGE SCALE GENOMIC DNA]</scope>
    <source>
        <strain evidence="6">cv. Shandingzi</strain>
        <tissue evidence="5">Leaves</tissue>
    </source>
</reference>
<dbReference type="STRING" id="106549.A0A540L4A6"/>
<proteinExistence type="predicted"/>
<dbReference type="PANTHER" id="PTHR23155">
    <property type="entry name" value="DISEASE RESISTANCE PROTEIN RP"/>
    <property type="match status" value="1"/>
</dbReference>
<dbReference type="InterPro" id="IPR032675">
    <property type="entry name" value="LRR_dom_sf"/>
</dbReference>
<dbReference type="Gene3D" id="1.10.10.10">
    <property type="entry name" value="Winged helix-like DNA-binding domain superfamily/Winged helix DNA-binding domain"/>
    <property type="match status" value="1"/>
</dbReference>
<dbReference type="InterPro" id="IPR058922">
    <property type="entry name" value="WHD_DRP"/>
</dbReference>
<feature type="domain" description="Disease resistance protein winged helix" evidence="3">
    <location>
        <begin position="157"/>
        <end position="207"/>
    </location>
</feature>
<evidence type="ECO:0000256" key="2">
    <source>
        <dbReference type="ARBA" id="ARBA00022821"/>
    </source>
</evidence>
<dbReference type="InterPro" id="IPR044974">
    <property type="entry name" value="Disease_R_plants"/>
</dbReference>
<dbReference type="InterPro" id="IPR055414">
    <property type="entry name" value="LRR_R13L4/SHOC2-like"/>
</dbReference>